<dbReference type="PANTHER" id="PTHR43153:SF1">
    <property type="entry name" value="ELECTRON TRANSFER FLAVOPROTEIN SUBUNIT ALPHA, MITOCHONDRIAL"/>
    <property type="match status" value="1"/>
</dbReference>
<proteinExistence type="inferred from homology"/>
<dbReference type="InterPro" id="IPR001308">
    <property type="entry name" value="ETF_a/FixB"/>
</dbReference>
<dbReference type="Proteomes" id="UP000823863">
    <property type="component" value="Unassembled WGS sequence"/>
</dbReference>
<feature type="binding site" evidence="6">
    <location>
        <position position="300"/>
    </location>
    <ligand>
        <name>FAD</name>
        <dbReference type="ChEBI" id="CHEBI:57692"/>
    </ligand>
</feature>
<dbReference type="AlphaFoldDB" id="A0A9D2PTU4"/>
<dbReference type="InterPro" id="IPR029035">
    <property type="entry name" value="DHS-like_NAD/FAD-binding_dom"/>
</dbReference>
<keyword evidence="5" id="KW-0249">Electron transport</keyword>
<dbReference type="PROSITE" id="PS00696">
    <property type="entry name" value="ETF_ALPHA"/>
    <property type="match status" value="1"/>
</dbReference>
<dbReference type="InterPro" id="IPR018206">
    <property type="entry name" value="ETF_asu_C_CS"/>
</dbReference>
<dbReference type="Gene3D" id="3.40.50.620">
    <property type="entry name" value="HUPs"/>
    <property type="match status" value="1"/>
</dbReference>
<comment type="cofactor">
    <cofactor evidence="6">
        <name>FAD</name>
        <dbReference type="ChEBI" id="CHEBI:57692"/>
    </cofactor>
    <text evidence="6">Binds 1 FAD per dimer.</text>
</comment>
<evidence type="ECO:0000259" key="7">
    <source>
        <dbReference type="SMART" id="SM00893"/>
    </source>
</evidence>
<dbReference type="Gene3D" id="3.40.50.1220">
    <property type="entry name" value="TPP-binding domain"/>
    <property type="match status" value="1"/>
</dbReference>
<dbReference type="GO" id="GO:0033539">
    <property type="term" value="P:fatty acid beta-oxidation using acyl-CoA dehydrogenase"/>
    <property type="evidence" value="ECO:0007669"/>
    <property type="project" value="TreeGrafter"/>
</dbReference>
<dbReference type="FunFam" id="3.40.50.1220:FF:000001">
    <property type="entry name" value="Electron transfer flavoprotein, alpha subunit"/>
    <property type="match status" value="1"/>
</dbReference>
<dbReference type="SUPFAM" id="SSF52402">
    <property type="entry name" value="Adenine nucleotide alpha hydrolases-like"/>
    <property type="match status" value="1"/>
</dbReference>
<evidence type="ECO:0000313" key="9">
    <source>
        <dbReference type="Proteomes" id="UP000823863"/>
    </source>
</evidence>
<evidence type="ECO:0000256" key="6">
    <source>
        <dbReference type="PIRSR" id="PIRSR000089-1"/>
    </source>
</evidence>
<keyword evidence="2" id="KW-0813">Transport</keyword>
<protein>
    <submittedName>
        <fullName evidence="8">Electron transfer flavoprotein subunit alpha/FixB family protein</fullName>
    </submittedName>
</protein>
<comment type="similarity">
    <text evidence="1">Belongs to the ETF alpha-subunit/FixB family.</text>
</comment>
<gene>
    <name evidence="8" type="ORF">H9931_00200</name>
</gene>
<feature type="binding site" evidence="6">
    <location>
        <begin position="248"/>
        <end position="249"/>
    </location>
    <ligand>
        <name>FAD</name>
        <dbReference type="ChEBI" id="CHEBI:57692"/>
    </ligand>
</feature>
<evidence type="ECO:0000256" key="3">
    <source>
        <dbReference type="ARBA" id="ARBA00022630"/>
    </source>
</evidence>
<dbReference type="CDD" id="cd01715">
    <property type="entry name" value="ETF_alpha"/>
    <property type="match status" value="1"/>
</dbReference>
<keyword evidence="3" id="KW-0285">Flavoprotein</keyword>
<feature type="binding site" evidence="6">
    <location>
        <begin position="262"/>
        <end position="266"/>
    </location>
    <ligand>
        <name>FAD</name>
        <dbReference type="ChEBI" id="CHEBI:57692"/>
    </ligand>
</feature>
<dbReference type="SUPFAM" id="SSF52467">
    <property type="entry name" value="DHS-like NAD/FAD-binding domain"/>
    <property type="match status" value="1"/>
</dbReference>
<feature type="binding site" evidence="6">
    <location>
        <position position="223"/>
    </location>
    <ligand>
        <name>FAD</name>
        <dbReference type="ChEBI" id="CHEBI:57692"/>
    </ligand>
</feature>
<dbReference type="Pfam" id="PF01012">
    <property type="entry name" value="ETF"/>
    <property type="match status" value="1"/>
</dbReference>
<feature type="domain" description="Electron transfer flavoprotein alpha/beta-subunit N-terminal" evidence="7">
    <location>
        <begin position="8"/>
        <end position="198"/>
    </location>
</feature>
<dbReference type="InterPro" id="IPR033947">
    <property type="entry name" value="ETF_alpha_N"/>
</dbReference>
<feature type="binding site" evidence="6">
    <location>
        <begin position="279"/>
        <end position="286"/>
    </location>
    <ligand>
        <name>FAD</name>
        <dbReference type="ChEBI" id="CHEBI:57692"/>
    </ligand>
</feature>
<dbReference type="Pfam" id="PF00766">
    <property type="entry name" value="ETF_alpha"/>
    <property type="match status" value="1"/>
</dbReference>
<dbReference type="InterPro" id="IPR014729">
    <property type="entry name" value="Rossmann-like_a/b/a_fold"/>
</dbReference>
<name>A0A9D2PTU4_9FIRM</name>
<dbReference type="GO" id="GO:0009055">
    <property type="term" value="F:electron transfer activity"/>
    <property type="evidence" value="ECO:0007669"/>
    <property type="project" value="InterPro"/>
</dbReference>
<dbReference type="GO" id="GO:0050660">
    <property type="term" value="F:flavin adenine dinucleotide binding"/>
    <property type="evidence" value="ECO:0007669"/>
    <property type="project" value="InterPro"/>
</dbReference>
<accession>A0A9D2PTU4</accession>
<dbReference type="SMART" id="SM00893">
    <property type="entry name" value="ETF"/>
    <property type="match status" value="1"/>
</dbReference>
<evidence type="ECO:0000256" key="2">
    <source>
        <dbReference type="ARBA" id="ARBA00022448"/>
    </source>
</evidence>
<evidence type="ECO:0000256" key="4">
    <source>
        <dbReference type="ARBA" id="ARBA00022827"/>
    </source>
</evidence>
<dbReference type="EMBL" id="DWWB01000002">
    <property type="protein sequence ID" value="HJC65130.1"/>
    <property type="molecule type" value="Genomic_DNA"/>
</dbReference>
<dbReference type="PIRSF" id="PIRSF000089">
    <property type="entry name" value="Electra_flavoP_a"/>
    <property type="match status" value="1"/>
</dbReference>
<evidence type="ECO:0000313" key="8">
    <source>
        <dbReference type="EMBL" id="HJC65130.1"/>
    </source>
</evidence>
<reference evidence="8" key="1">
    <citation type="journal article" date="2021" name="PeerJ">
        <title>Extensive microbial diversity within the chicken gut microbiome revealed by metagenomics and culture.</title>
        <authorList>
            <person name="Gilroy R."/>
            <person name="Ravi A."/>
            <person name="Getino M."/>
            <person name="Pursley I."/>
            <person name="Horton D.L."/>
            <person name="Alikhan N.F."/>
            <person name="Baker D."/>
            <person name="Gharbi K."/>
            <person name="Hall N."/>
            <person name="Watson M."/>
            <person name="Adriaenssens E.M."/>
            <person name="Foster-Nyarko E."/>
            <person name="Jarju S."/>
            <person name="Secka A."/>
            <person name="Antonio M."/>
            <person name="Oren A."/>
            <person name="Chaudhuri R.R."/>
            <person name="La Ragione R."/>
            <person name="Hildebrand F."/>
            <person name="Pallen M.J."/>
        </authorList>
    </citation>
    <scope>NUCLEOTIDE SEQUENCE</scope>
    <source>
        <strain evidence="8">CHK198-12963</strain>
    </source>
</reference>
<dbReference type="InterPro" id="IPR014731">
    <property type="entry name" value="ETF_asu_C"/>
</dbReference>
<comment type="caution">
    <text evidence="8">The sequence shown here is derived from an EMBL/GenBank/DDBJ whole genome shotgun (WGS) entry which is preliminary data.</text>
</comment>
<keyword evidence="4 6" id="KW-0274">FAD</keyword>
<dbReference type="InterPro" id="IPR014730">
    <property type="entry name" value="ETF_a/b_N"/>
</dbReference>
<evidence type="ECO:0000256" key="1">
    <source>
        <dbReference type="ARBA" id="ARBA00005817"/>
    </source>
</evidence>
<sequence length="335" mass="35494">MEALTRDLWVFIETTDEGTARNVGLELLSPGRRLAEAQGGALVAVVIGCGTDAAVNEAAAYGADRIIVVDGPEFKHYSTEIYTDAMYDLVQKYGPSTMMIGATNVGRDMGPRLSCRLKTGLTADCTAVDYDEETGNIAWTRPTFGGNLLAVIMCPNHRPQIGTVRPGVFKKGERNPENQPEIIRESIAVNPEHMRTRLVEVLKEAGAGSVNLENAEIIVSGGRGLGGPKGFELIKELADVLGGEVGASRAAVDSDWIGHVHQVGQTGKTVAPKLYIACGISGAIQHVAGMSGSDTIVAINKDPDAPIFGIADYGVVGDLNTVIPALIKEIKESRN</sequence>
<organism evidence="8 9">
    <name type="scientific">Candidatus Enterocloster excrementigallinarum</name>
    <dbReference type="NCBI Taxonomy" id="2838558"/>
    <lineage>
        <taxon>Bacteria</taxon>
        <taxon>Bacillati</taxon>
        <taxon>Bacillota</taxon>
        <taxon>Clostridia</taxon>
        <taxon>Lachnospirales</taxon>
        <taxon>Lachnospiraceae</taxon>
        <taxon>Enterocloster</taxon>
    </lineage>
</organism>
<reference evidence="8" key="2">
    <citation type="submission" date="2021-04" db="EMBL/GenBank/DDBJ databases">
        <authorList>
            <person name="Gilroy R."/>
        </authorList>
    </citation>
    <scope>NUCLEOTIDE SEQUENCE</scope>
    <source>
        <strain evidence="8">CHK198-12963</strain>
    </source>
</reference>
<dbReference type="PANTHER" id="PTHR43153">
    <property type="entry name" value="ELECTRON TRANSFER FLAVOPROTEIN ALPHA"/>
    <property type="match status" value="1"/>
</dbReference>
<evidence type="ECO:0000256" key="5">
    <source>
        <dbReference type="ARBA" id="ARBA00022982"/>
    </source>
</evidence>